<name>A0A410DQA8_9CLOT</name>
<evidence type="ECO:0000313" key="3">
    <source>
        <dbReference type="Proteomes" id="UP000286268"/>
    </source>
</evidence>
<dbReference type="InterPro" id="IPR003959">
    <property type="entry name" value="ATPase_AAA_core"/>
</dbReference>
<dbReference type="PANTHER" id="PTHR40396">
    <property type="entry name" value="ATPASE-LIKE PROTEIN"/>
    <property type="match status" value="1"/>
</dbReference>
<evidence type="ECO:0000259" key="1">
    <source>
        <dbReference type="Pfam" id="PF13304"/>
    </source>
</evidence>
<organism evidence="2 3">
    <name type="scientific">Clostridium manihotivorum</name>
    <dbReference type="NCBI Taxonomy" id="2320868"/>
    <lineage>
        <taxon>Bacteria</taxon>
        <taxon>Bacillati</taxon>
        <taxon>Bacillota</taxon>
        <taxon>Clostridia</taxon>
        <taxon>Eubacteriales</taxon>
        <taxon>Clostridiaceae</taxon>
        <taxon>Clostridium</taxon>
    </lineage>
</organism>
<gene>
    <name evidence="2" type="ORF">C1I91_06350</name>
</gene>
<dbReference type="Gene3D" id="3.40.50.300">
    <property type="entry name" value="P-loop containing nucleotide triphosphate hydrolases"/>
    <property type="match status" value="1"/>
</dbReference>
<dbReference type="GO" id="GO:0005524">
    <property type="term" value="F:ATP binding"/>
    <property type="evidence" value="ECO:0007669"/>
    <property type="project" value="InterPro"/>
</dbReference>
<proteinExistence type="predicted"/>
<accession>A0A410DQA8</accession>
<sequence>MLMEFSVENFLSIKERVTLSMIASKDTTHENNLIIGKDKSPNVLKAAAIYGANASGKTNVLQAFNFVSYFLNTSHEMQQGKKIGVEPFKLERAYIDKPSSFDMVFIAEGIKYAYGFSATDDKVVEEYLYFYPKGRQSIIFEREDTDNYKFTNDIERQTQIKDKFHSNNKLFISTLSLWEYEKAQIPFKWLDNNLKILISREKLEEYTVSLMKSDEAINKRVKGLLKSAVKDIEDITITEIDIDIKENPLLKYLNDEAKAKLFNNKGNKLVNVNTLHKMNDSEEFIEFDMIDESDGTQKLFGLLGFWVKALDEGLTLIVDELDARLHSHLTKFLVELFHDPNVNKNNAQLIFSTHDTNLLDQDLFRRDQIWFTEKKEDKSTDLYSLDDFPVRKDAAIEKGYLQGKYGAIPYIKGDFLWQ</sequence>
<dbReference type="KEGG" id="cmah:C1I91_06350"/>
<dbReference type="EMBL" id="CP025746">
    <property type="protein sequence ID" value="QAA31289.1"/>
    <property type="molecule type" value="Genomic_DNA"/>
</dbReference>
<dbReference type="InterPro" id="IPR027417">
    <property type="entry name" value="P-loop_NTPase"/>
</dbReference>
<dbReference type="GO" id="GO:0016887">
    <property type="term" value="F:ATP hydrolysis activity"/>
    <property type="evidence" value="ECO:0007669"/>
    <property type="project" value="InterPro"/>
</dbReference>
<feature type="domain" description="ATPase AAA-type core" evidence="1">
    <location>
        <begin position="47"/>
        <end position="360"/>
    </location>
</feature>
<dbReference type="Proteomes" id="UP000286268">
    <property type="component" value="Chromosome"/>
</dbReference>
<dbReference type="Pfam" id="PF13304">
    <property type="entry name" value="AAA_21"/>
    <property type="match status" value="1"/>
</dbReference>
<reference evidence="2 3" key="1">
    <citation type="submission" date="2018-01" db="EMBL/GenBank/DDBJ databases">
        <title>Genome Sequencing and Assembly of Anaerobacter polyendosporus strain CT4.</title>
        <authorList>
            <person name="Tachaapaikoon C."/>
            <person name="Sutheeworapong S."/>
            <person name="Jenjaroenpun P."/>
            <person name="Wongsurawat T."/>
            <person name="Nookeaw I."/>
            <person name="Cheawchanlertfa P."/>
            <person name="Kosugi A."/>
            <person name="Cheevadhanarak S."/>
            <person name="Ratanakhanokchai K."/>
        </authorList>
    </citation>
    <scope>NUCLEOTIDE SEQUENCE [LARGE SCALE GENOMIC DNA]</scope>
    <source>
        <strain evidence="2 3">CT4</strain>
    </source>
</reference>
<dbReference type="AlphaFoldDB" id="A0A410DQA8"/>
<dbReference type="SUPFAM" id="SSF52540">
    <property type="entry name" value="P-loop containing nucleoside triphosphate hydrolases"/>
    <property type="match status" value="1"/>
</dbReference>
<evidence type="ECO:0000313" key="2">
    <source>
        <dbReference type="EMBL" id="QAA31289.1"/>
    </source>
</evidence>
<dbReference type="PANTHER" id="PTHR40396:SF1">
    <property type="entry name" value="ATPASE AAA-TYPE CORE DOMAIN-CONTAINING PROTEIN"/>
    <property type="match status" value="1"/>
</dbReference>
<keyword evidence="3" id="KW-1185">Reference proteome</keyword>
<protein>
    <recommendedName>
        <fullName evidence="1">ATPase AAA-type core domain-containing protein</fullName>
    </recommendedName>
</protein>
<dbReference type="RefSeq" id="WP_128212086.1">
    <property type="nucleotide sequence ID" value="NZ_CP025746.1"/>
</dbReference>
<dbReference type="OrthoDB" id="9809324at2"/>